<accession>A0A2I0UWN5</accession>
<gene>
    <name evidence="1" type="ORF">CRI88_18665</name>
</gene>
<organism evidence="1 2">
    <name type="scientific">Lysinibacillus fusiformis</name>
    <dbReference type="NCBI Taxonomy" id="28031"/>
    <lineage>
        <taxon>Bacteria</taxon>
        <taxon>Bacillati</taxon>
        <taxon>Bacillota</taxon>
        <taxon>Bacilli</taxon>
        <taxon>Bacillales</taxon>
        <taxon>Bacillaceae</taxon>
        <taxon>Lysinibacillus</taxon>
    </lineage>
</organism>
<dbReference type="EMBL" id="PDFK01000007">
    <property type="protein sequence ID" value="PKU50447.1"/>
    <property type="molecule type" value="Genomic_DNA"/>
</dbReference>
<proteinExistence type="predicted"/>
<dbReference type="RefSeq" id="WP_101966935.1">
    <property type="nucleotide sequence ID" value="NZ_PDFK01000007.1"/>
</dbReference>
<dbReference type="Proteomes" id="UP000234956">
    <property type="component" value="Unassembled WGS sequence"/>
</dbReference>
<evidence type="ECO:0000313" key="1">
    <source>
        <dbReference type="EMBL" id="PKU50447.1"/>
    </source>
</evidence>
<evidence type="ECO:0000313" key="2">
    <source>
        <dbReference type="Proteomes" id="UP000234956"/>
    </source>
</evidence>
<sequence>METNDNVFYDAMLYGFKDQENFWIMLRRLIDEIEISEGIYFTVNILDKKIHNNMYSFRVDQNNNHIQIYIINNLMWMFVEDVFEYTPLLKKFESKLSKYMSKIHVTNKYFVDSIFNSNFSNNLLEINIEGEDISEFEAETFTGSFINKTFEYRNIINFSDIHIRYLKFQPLKLNAVLTLRFPNVIQFSNYIDFKMYQNLIKSFSTCIYKTNRKLLYFNKGERYEENNNSNY</sequence>
<protein>
    <submittedName>
        <fullName evidence="1">Uncharacterized protein</fullName>
    </submittedName>
</protein>
<name>A0A2I0UWN5_9BACI</name>
<dbReference type="AlphaFoldDB" id="A0A2I0UWN5"/>
<comment type="caution">
    <text evidence="1">The sequence shown here is derived from an EMBL/GenBank/DDBJ whole genome shotgun (WGS) entry which is preliminary data.</text>
</comment>
<reference evidence="1 2" key="1">
    <citation type="submission" date="2017-10" db="EMBL/GenBank/DDBJ databases">
        <title>Draft genome of Lysinibacillus fusiformis strain Juneja, a laboratory-derived pathogen of Drosophila melanogaster.</title>
        <authorList>
            <person name="Smith B.R."/>
            <person name="Unckless R.L."/>
        </authorList>
    </citation>
    <scope>NUCLEOTIDE SEQUENCE [LARGE SCALE GENOMIC DNA]</scope>
    <source>
        <strain evidence="1 2">Juneja</strain>
    </source>
</reference>